<evidence type="ECO:0000256" key="3">
    <source>
        <dbReference type="ARBA" id="ARBA00022723"/>
    </source>
</evidence>
<proteinExistence type="predicted"/>
<accession>A0ABQ4H063</accession>
<keyword evidence="3" id="KW-0479">Metal-binding</keyword>
<evidence type="ECO:0000313" key="8">
    <source>
        <dbReference type="EMBL" id="GIH67083.1"/>
    </source>
</evidence>
<keyword evidence="6" id="KW-0411">Iron-sulfur</keyword>
<dbReference type="Proteomes" id="UP000660454">
    <property type="component" value="Unassembled WGS sequence"/>
</dbReference>
<evidence type="ECO:0000256" key="5">
    <source>
        <dbReference type="ARBA" id="ARBA00023004"/>
    </source>
</evidence>
<evidence type="ECO:0000256" key="1">
    <source>
        <dbReference type="ARBA" id="ARBA00001927"/>
    </source>
</evidence>
<sequence>MKVTADRSRCMAAGHCAISAPDVFDHGEDGLVVVLDAEPGEERRREVEVAEDLCPSRAIAILRTAAVAASSDAAAPETAPAD</sequence>
<gene>
    <name evidence="8" type="ORF">Msi02_79000</name>
</gene>
<evidence type="ECO:0008006" key="10">
    <source>
        <dbReference type="Google" id="ProtNLM"/>
    </source>
</evidence>
<dbReference type="RefSeq" id="WP_204052814.1">
    <property type="nucleotide sequence ID" value="NZ_BOOF01000066.1"/>
</dbReference>
<evidence type="ECO:0000256" key="2">
    <source>
        <dbReference type="ARBA" id="ARBA00022448"/>
    </source>
</evidence>
<keyword evidence="4" id="KW-0249">Electron transport</keyword>
<evidence type="ECO:0000313" key="9">
    <source>
        <dbReference type="Proteomes" id="UP000660454"/>
    </source>
</evidence>
<dbReference type="PANTHER" id="PTHR36923:SF3">
    <property type="entry name" value="FERREDOXIN"/>
    <property type="match status" value="1"/>
</dbReference>
<protein>
    <recommendedName>
        <fullName evidence="10">Ferredoxin</fullName>
    </recommendedName>
</protein>
<comment type="cofactor">
    <cofactor evidence="1">
        <name>[3Fe-4S] cluster</name>
        <dbReference type="ChEBI" id="CHEBI:21137"/>
    </cofactor>
</comment>
<keyword evidence="7" id="KW-0003">3Fe-4S</keyword>
<evidence type="ECO:0000256" key="4">
    <source>
        <dbReference type="ARBA" id="ARBA00022982"/>
    </source>
</evidence>
<dbReference type="Gene3D" id="3.30.70.20">
    <property type="match status" value="1"/>
</dbReference>
<dbReference type="PANTHER" id="PTHR36923">
    <property type="entry name" value="FERREDOXIN"/>
    <property type="match status" value="1"/>
</dbReference>
<dbReference type="EMBL" id="BOOF01000066">
    <property type="protein sequence ID" value="GIH67083.1"/>
    <property type="molecule type" value="Genomic_DNA"/>
</dbReference>
<dbReference type="SUPFAM" id="SSF54862">
    <property type="entry name" value="4Fe-4S ferredoxins"/>
    <property type="match status" value="1"/>
</dbReference>
<name>A0ABQ4H063_9ACTN</name>
<evidence type="ECO:0000256" key="6">
    <source>
        <dbReference type="ARBA" id="ARBA00023014"/>
    </source>
</evidence>
<organism evidence="8 9">
    <name type="scientific">Microbispora siamensis</name>
    <dbReference type="NCBI Taxonomy" id="564413"/>
    <lineage>
        <taxon>Bacteria</taxon>
        <taxon>Bacillati</taxon>
        <taxon>Actinomycetota</taxon>
        <taxon>Actinomycetes</taxon>
        <taxon>Streptosporangiales</taxon>
        <taxon>Streptosporangiaceae</taxon>
        <taxon>Microbispora</taxon>
    </lineage>
</organism>
<keyword evidence="5" id="KW-0408">Iron</keyword>
<reference evidence="8 9" key="1">
    <citation type="submission" date="2021-01" db="EMBL/GenBank/DDBJ databases">
        <title>Whole genome shotgun sequence of Microbispora siamensis NBRC 104113.</title>
        <authorList>
            <person name="Komaki H."/>
            <person name="Tamura T."/>
        </authorList>
    </citation>
    <scope>NUCLEOTIDE SEQUENCE [LARGE SCALE GENOMIC DNA]</scope>
    <source>
        <strain evidence="8 9">NBRC 104113</strain>
    </source>
</reference>
<dbReference type="InterPro" id="IPR051269">
    <property type="entry name" value="Fe-S_cluster_ET"/>
</dbReference>
<dbReference type="Pfam" id="PF13370">
    <property type="entry name" value="Fer4_13"/>
    <property type="match status" value="1"/>
</dbReference>
<comment type="caution">
    <text evidence="8">The sequence shown here is derived from an EMBL/GenBank/DDBJ whole genome shotgun (WGS) entry which is preliminary data.</text>
</comment>
<keyword evidence="9" id="KW-1185">Reference proteome</keyword>
<keyword evidence="2" id="KW-0813">Transport</keyword>
<evidence type="ECO:0000256" key="7">
    <source>
        <dbReference type="ARBA" id="ARBA00023291"/>
    </source>
</evidence>